<organism evidence="1 2">
    <name type="scientific">Ceratodon purpureus</name>
    <name type="common">Fire moss</name>
    <name type="synonym">Dicranum purpureum</name>
    <dbReference type="NCBI Taxonomy" id="3225"/>
    <lineage>
        <taxon>Eukaryota</taxon>
        <taxon>Viridiplantae</taxon>
        <taxon>Streptophyta</taxon>
        <taxon>Embryophyta</taxon>
        <taxon>Bryophyta</taxon>
        <taxon>Bryophytina</taxon>
        <taxon>Bryopsida</taxon>
        <taxon>Dicranidae</taxon>
        <taxon>Pseudoditrichales</taxon>
        <taxon>Ditrichaceae</taxon>
        <taxon>Ceratodon</taxon>
    </lineage>
</organism>
<dbReference type="PANTHER" id="PTHR34673:SF1">
    <property type="entry name" value="COLD-REGULATED PROTEIN"/>
    <property type="match status" value="1"/>
</dbReference>
<accession>A0A8T0H404</accession>
<protein>
    <submittedName>
        <fullName evidence="1">Uncharacterized protein</fullName>
    </submittedName>
</protein>
<name>A0A8T0H404_CERPU</name>
<evidence type="ECO:0000313" key="2">
    <source>
        <dbReference type="Proteomes" id="UP000822688"/>
    </source>
</evidence>
<sequence>MKCSIPPLQYVRLLKITVCVGDPMTWCLKFKVLAFGNDRSVASWTQIKDFLGVAGTKEDPVMVSGRLISEAPTGDMAAAVDWLVGALIYCFHHLKGRRIMAHPSAVVYPRVSSCLPI</sequence>
<dbReference type="AlphaFoldDB" id="A0A8T0H404"/>
<dbReference type="PANTHER" id="PTHR34673">
    <property type="entry name" value="COLD-REGULATED PROTEIN"/>
    <property type="match status" value="1"/>
</dbReference>
<comment type="caution">
    <text evidence="1">The sequence shown here is derived from an EMBL/GenBank/DDBJ whole genome shotgun (WGS) entry which is preliminary data.</text>
</comment>
<keyword evidence="2" id="KW-1185">Reference proteome</keyword>
<proteinExistence type="predicted"/>
<evidence type="ECO:0000313" key="1">
    <source>
        <dbReference type="EMBL" id="KAG0564828.1"/>
    </source>
</evidence>
<reference evidence="1" key="1">
    <citation type="submission" date="2020-06" db="EMBL/GenBank/DDBJ databases">
        <title>WGS assembly of Ceratodon purpureus strain R40.</title>
        <authorList>
            <person name="Carey S.B."/>
            <person name="Jenkins J."/>
            <person name="Shu S."/>
            <person name="Lovell J.T."/>
            <person name="Sreedasyam A."/>
            <person name="Maumus F."/>
            <person name="Tiley G.P."/>
            <person name="Fernandez-Pozo N."/>
            <person name="Barry K."/>
            <person name="Chen C."/>
            <person name="Wang M."/>
            <person name="Lipzen A."/>
            <person name="Daum C."/>
            <person name="Saski C.A."/>
            <person name="Payton A.C."/>
            <person name="Mcbreen J.C."/>
            <person name="Conrad R.E."/>
            <person name="Kollar L.M."/>
            <person name="Olsson S."/>
            <person name="Huttunen S."/>
            <person name="Landis J.B."/>
            <person name="Wickett N.J."/>
            <person name="Johnson M.G."/>
            <person name="Rensing S.A."/>
            <person name="Grimwood J."/>
            <person name="Schmutz J."/>
            <person name="Mcdaniel S.F."/>
        </authorList>
    </citation>
    <scope>NUCLEOTIDE SEQUENCE</scope>
    <source>
        <strain evidence="1">R40</strain>
    </source>
</reference>
<gene>
    <name evidence="1" type="ORF">KC19_8G143200</name>
</gene>
<dbReference type="EMBL" id="CM026429">
    <property type="protein sequence ID" value="KAG0564828.1"/>
    <property type="molecule type" value="Genomic_DNA"/>
</dbReference>
<dbReference type="Proteomes" id="UP000822688">
    <property type="component" value="Chromosome 8"/>
</dbReference>